<comment type="caution">
    <text evidence="12">The sequence shown here is derived from an EMBL/GenBank/DDBJ whole genome shotgun (WGS) entry which is preliminary data.</text>
</comment>
<dbReference type="InterPro" id="IPR003439">
    <property type="entry name" value="ABC_transporter-like_ATP-bd"/>
</dbReference>
<dbReference type="Gene3D" id="3.40.50.300">
    <property type="entry name" value="P-loop containing nucleotide triphosphate hydrolases"/>
    <property type="match status" value="2"/>
</dbReference>
<evidence type="ECO:0000256" key="5">
    <source>
        <dbReference type="ARBA" id="ARBA00022737"/>
    </source>
</evidence>
<reference evidence="12 13" key="1">
    <citation type="journal article" date="2022" name="Nat. Plants">
        <title>Genomes of leafy and leafless Platanthera orchids illuminate the evolution of mycoheterotrophy.</title>
        <authorList>
            <person name="Li M.H."/>
            <person name="Liu K.W."/>
            <person name="Li Z."/>
            <person name="Lu H.C."/>
            <person name="Ye Q.L."/>
            <person name="Zhang D."/>
            <person name="Wang J.Y."/>
            <person name="Li Y.F."/>
            <person name="Zhong Z.M."/>
            <person name="Liu X."/>
            <person name="Yu X."/>
            <person name="Liu D.K."/>
            <person name="Tu X.D."/>
            <person name="Liu B."/>
            <person name="Hao Y."/>
            <person name="Liao X.Y."/>
            <person name="Jiang Y.T."/>
            <person name="Sun W.H."/>
            <person name="Chen J."/>
            <person name="Chen Y.Q."/>
            <person name="Ai Y."/>
            <person name="Zhai J.W."/>
            <person name="Wu S.S."/>
            <person name="Zhou Z."/>
            <person name="Hsiao Y.Y."/>
            <person name="Wu W.L."/>
            <person name="Chen Y.Y."/>
            <person name="Lin Y.F."/>
            <person name="Hsu J.L."/>
            <person name="Li C.Y."/>
            <person name="Wang Z.W."/>
            <person name="Zhao X."/>
            <person name="Zhong W.Y."/>
            <person name="Ma X.K."/>
            <person name="Ma L."/>
            <person name="Huang J."/>
            <person name="Chen G.Z."/>
            <person name="Huang M.Z."/>
            <person name="Huang L."/>
            <person name="Peng D.H."/>
            <person name="Luo Y.B."/>
            <person name="Zou S.Q."/>
            <person name="Chen S.P."/>
            <person name="Lan S."/>
            <person name="Tsai W.C."/>
            <person name="Van de Peer Y."/>
            <person name="Liu Z.J."/>
        </authorList>
    </citation>
    <scope>NUCLEOTIDE SEQUENCE [LARGE SCALE GENOMIC DNA]</scope>
    <source>
        <strain evidence="12">Lor287</strain>
    </source>
</reference>
<feature type="transmembrane region" description="Helical" evidence="10">
    <location>
        <begin position="568"/>
        <end position="589"/>
    </location>
</feature>
<keyword evidence="9 10" id="KW-0472">Membrane</keyword>
<dbReference type="PROSITE" id="PS50893">
    <property type="entry name" value="ABC_TRANSPORTER_2"/>
    <property type="match status" value="2"/>
</dbReference>
<feature type="transmembrane region" description="Helical" evidence="10">
    <location>
        <begin position="644"/>
        <end position="667"/>
    </location>
</feature>
<feature type="transmembrane region" description="Helical" evidence="10">
    <location>
        <begin position="1457"/>
        <end position="1477"/>
    </location>
</feature>
<evidence type="ECO:0000256" key="4">
    <source>
        <dbReference type="ARBA" id="ARBA00022692"/>
    </source>
</evidence>
<dbReference type="GO" id="GO:0016020">
    <property type="term" value="C:membrane"/>
    <property type="evidence" value="ECO:0007669"/>
    <property type="project" value="UniProtKB-SubCell"/>
</dbReference>
<organism evidence="12 13">
    <name type="scientific">Platanthera zijinensis</name>
    <dbReference type="NCBI Taxonomy" id="2320716"/>
    <lineage>
        <taxon>Eukaryota</taxon>
        <taxon>Viridiplantae</taxon>
        <taxon>Streptophyta</taxon>
        <taxon>Embryophyta</taxon>
        <taxon>Tracheophyta</taxon>
        <taxon>Spermatophyta</taxon>
        <taxon>Magnoliopsida</taxon>
        <taxon>Liliopsida</taxon>
        <taxon>Asparagales</taxon>
        <taxon>Orchidaceae</taxon>
        <taxon>Orchidoideae</taxon>
        <taxon>Orchideae</taxon>
        <taxon>Orchidinae</taxon>
        <taxon>Platanthera</taxon>
    </lineage>
</organism>
<evidence type="ECO:0000256" key="10">
    <source>
        <dbReference type="SAM" id="Phobius"/>
    </source>
</evidence>
<keyword evidence="13" id="KW-1185">Reference proteome</keyword>
<dbReference type="EMBL" id="JBBWWQ010000021">
    <property type="protein sequence ID" value="KAK8913901.1"/>
    <property type="molecule type" value="Genomic_DNA"/>
</dbReference>
<dbReference type="Pfam" id="PF14510">
    <property type="entry name" value="ABC_trans_N"/>
    <property type="match status" value="1"/>
</dbReference>
<dbReference type="GO" id="GO:0140359">
    <property type="term" value="F:ABC-type transporter activity"/>
    <property type="evidence" value="ECO:0007669"/>
    <property type="project" value="InterPro"/>
</dbReference>
<dbReference type="InterPro" id="IPR003593">
    <property type="entry name" value="AAA+_ATPase"/>
</dbReference>
<dbReference type="FunFam" id="3.40.50.300:FF:000179">
    <property type="entry name" value="ABC transporter G family member 34"/>
    <property type="match status" value="1"/>
</dbReference>
<feature type="transmembrane region" description="Helical" evidence="10">
    <location>
        <begin position="795"/>
        <end position="821"/>
    </location>
</feature>
<feature type="domain" description="ABC transporter" evidence="11">
    <location>
        <begin position="199"/>
        <end position="472"/>
    </location>
</feature>
<evidence type="ECO:0000256" key="1">
    <source>
        <dbReference type="ARBA" id="ARBA00004141"/>
    </source>
</evidence>
<dbReference type="SMART" id="SM00382">
    <property type="entry name" value="AAA"/>
    <property type="match status" value="2"/>
</dbReference>
<accession>A0AAP0ASV9</accession>
<dbReference type="Pfam" id="PF01061">
    <property type="entry name" value="ABC2_membrane"/>
    <property type="match status" value="3"/>
</dbReference>
<dbReference type="GO" id="GO:0016887">
    <property type="term" value="F:ATP hydrolysis activity"/>
    <property type="evidence" value="ECO:0007669"/>
    <property type="project" value="InterPro"/>
</dbReference>
<name>A0AAP0ASV9_9ASPA</name>
<evidence type="ECO:0000256" key="3">
    <source>
        <dbReference type="ARBA" id="ARBA00022448"/>
    </source>
</evidence>
<dbReference type="InterPro" id="IPR027417">
    <property type="entry name" value="P-loop_NTPase"/>
</dbReference>
<gene>
    <name evidence="12" type="primary">PDR12</name>
    <name evidence="12" type="ORF">KSP39_PZI024430</name>
</gene>
<feature type="transmembrane region" description="Helical" evidence="10">
    <location>
        <begin position="1484"/>
        <end position="1502"/>
    </location>
</feature>
<feature type="transmembrane region" description="Helical" evidence="10">
    <location>
        <begin position="601"/>
        <end position="623"/>
    </location>
</feature>
<evidence type="ECO:0000256" key="8">
    <source>
        <dbReference type="ARBA" id="ARBA00022989"/>
    </source>
</evidence>
<dbReference type="GO" id="GO:0005524">
    <property type="term" value="F:ATP binding"/>
    <property type="evidence" value="ECO:0007669"/>
    <property type="project" value="UniProtKB-KW"/>
</dbReference>
<keyword evidence="6" id="KW-0547">Nucleotide-binding</keyword>
<evidence type="ECO:0000259" key="11">
    <source>
        <dbReference type="PROSITE" id="PS50893"/>
    </source>
</evidence>
<evidence type="ECO:0000256" key="7">
    <source>
        <dbReference type="ARBA" id="ARBA00022840"/>
    </source>
</evidence>
<dbReference type="InterPro" id="IPR013525">
    <property type="entry name" value="ABC2_TM"/>
</dbReference>
<protein>
    <submittedName>
        <fullName evidence="12">Pleiotropic drug resistance protein 12</fullName>
    </submittedName>
</protein>
<dbReference type="Pfam" id="PF08370">
    <property type="entry name" value="PDR_assoc"/>
    <property type="match status" value="1"/>
</dbReference>
<evidence type="ECO:0000313" key="13">
    <source>
        <dbReference type="Proteomes" id="UP001418222"/>
    </source>
</evidence>
<dbReference type="InterPro" id="IPR029481">
    <property type="entry name" value="ABC_trans_N"/>
</dbReference>
<dbReference type="InterPro" id="IPR034003">
    <property type="entry name" value="ABCG_PDR_2"/>
</dbReference>
<comment type="similarity">
    <text evidence="2">Belongs to the ABC transporter superfamily. ABCG family. PDR (TC 3.A.1.205) subfamily.</text>
</comment>
<dbReference type="Proteomes" id="UP001418222">
    <property type="component" value="Unassembled WGS sequence"/>
</dbReference>
<evidence type="ECO:0000256" key="6">
    <source>
        <dbReference type="ARBA" id="ARBA00022741"/>
    </source>
</evidence>
<keyword evidence="7" id="KW-0067">ATP-binding</keyword>
<proteinExistence type="inferred from homology"/>
<dbReference type="CDD" id="cd03232">
    <property type="entry name" value="ABCG_PDR_domain2"/>
    <property type="match status" value="1"/>
</dbReference>
<dbReference type="InterPro" id="IPR013581">
    <property type="entry name" value="PDR_assoc"/>
</dbReference>
<evidence type="ECO:0000256" key="9">
    <source>
        <dbReference type="ARBA" id="ARBA00023136"/>
    </source>
</evidence>
<dbReference type="SUPFAM" id="SSF52540">
    <property type="entry name" value="P-loop containing nucleoside triphosphate hydrolases"/>
    <property type="match status" value="2"/>
</dbReference>
<dbReference type="PANTHER" id="PTHR48040:SF28">
    <property type="entry name" value="ABC TRANSPORTER G FAMILY MEMBER 39-LIKE"/>
    <property type="match status" value="1"/>
</dbReference>
<dbReference type="FunFam" id="3.40.50.300:FF:000059">
    <property type="entry name" value="ABC transporter G family member 40"/>
    <property type="match status" value="1"/>
</dbReference>
<comment type="subcellular location">
    <subcellularLocation>
        <location evidence="1">Membrane</location>
        <topology evidence="1">Multi-pass membrane protein</topology>
    </subcellularLocation>
</comment>
<feature type="transmembrane region" description="Helical" evidence="10">
    <location>
        <begin position="1426"/>
        <end position="1445"/>
    </location>
</feature>
<evidence type="ECO:0000256" key="2">
    <source>
        <dbReference type="ARBA" id="ARBA00006012"/>
    </source>
</evidence>
<feature type="transmembrane region" description="Helical" evidence="10">
    <location>
        <begin position="720"/>
        <end position="744"/>
    </location>
</feature>
<dbReference type="PANTHER" id="PTHR48040">
    <property type="entry name" value="PLEIOTROPIC DRUG RESISTANCE PROTEIN 1-LIKE ISOFORM X1"/>
    <property type="match status" value="1"/>
</dbReference>
<dbReference type="CDD" id="cd03233">
    <property type="entry name" value="ABCG_PDR_domain1"/>
    <property type="match status" value="1"/>
</dbReference>
<keyword evidence="4 10" id="KW-0812">Transmembrane</keyword>
<keyword evidence="5" id="KW-0677">Repeat</keyword>
<dbReference type="InterPro" id="IPR034001">
    <property type="entry name" value="ABCG_PDR_1"/>
</dbReference>
<feature type="transmembrane region" description="Helical" evidence="10">
    <location>
        <begin position="1537"/>
        <end position="1560"/>
    </location>
</feature>
<feature type="transmembrane region" description="Helical" evidence="10">
    <location>
        <begin position="1290"/>
        <end position="1310"/>
    </location>
</feature>
<keyword evidence="3" id="KW-0813">Transport</keyword>
<keyword evidence="8 10" id="KW-1133">Transmembrane helix</keyword>
<dbReference type="InterPro" id="IPR043926">
    <property type="entry name" value="ABCG_dom"/>
</dbReference>
<feature type="domain" description="ABC transporter" evidence="11">
    <location>
        <begin position="923"/>
        <end position="1166"/>
    </location>
</feature>
<feature type="transmembrane region" description="Helical" evidence="10">
    <location>
        <begin position="1260"/>
        <end position="1278"/>
    </location>
</feature>
<evidence type="ECO:0000313" key="12">
    <source>
        <dbReference type="EMBL" id="KAK8913901.1"/>
    </source>
</evidence>
<sequence length="1568" mass="177092">MEKVWESGKRASLGLSRSINTENWGVDEAFVRSRSTAVSRHRSGRIDDDEEALRWAAMERLPTYNRPRIDDDEEALRWAAIERLPTYNRVRVGILKSFVEGEEDGGGGYAPRVVQKEVDVRKLTDGERQEFIGRLFKVAEEDNHRFLTKFRNRIDKVGIRLPTVEVRFERLKVEAKCHVGSRALPTLVNAAQNIVESALEAVGIRLTKRATLTILKDISGIVKPSRMTLLLGPPGSGKTTLLLALAGKLDRTLKASGEITYNGHRLDEFVPRKTAAYISQNDVHVGEMTVKETLDFSAQCQGVGARYDLLTELARREKDAGIFPEAEVDLFMKATSMEGVKSSLQTDYTLRILGLDSCADTIIGDEMQRGISGGQKKRVTTGEMIVGPTNTLFMDEISTGLDSSTTYQIVKCLQQIVHLGEATILMSLLQPAPETFDLFDDIILLSEGHIVYQGPREYVLEFFDSCGFRCPERKGTADFLQEVTSFKDQAQYWADNSRPYKYVPVSEFVQHFHRFQIGLRLESELSIPFDKSRSHQAALVFDKNAVAYSDLLNASFAKEWLLIKRNSFVYIIKTVQIILTALIASTVFLRTRMHTNTISDGVVYIGALLFSLIVNMFNGFAELSITIQRLPVFYKHRDMKFYPAWVYTLPNFLLTIPMSVVESIAWIVTTYYSIGFAPEASRFFKQLLLVFLIQQMAAGLFRVTAAVCRSMIISNTGGALVLLLMFVLGGFILPKGVIPNWWIWGYWASPLTYGYNALAVNEFMAPRWMNKIVVGGKSLGIAVLENANVFPEKKWYWIGVAALFGFAILFNFLFTLALAYLSPFGKPQATISEEAEAKLEDCSHTRSNDRMLGANRSSRCQDLWNEDRDNTREMMEIHMSGNSFTSINQGLSNDGARGVAPKRGMVLPFIPLAMSFGEVNYFVDMPPEMKYQGATEDRLQLLRDVTGAFRPGILTALMGVSGAGKTTLMDVLAGRKTGGYIEGDVRISGHPKNQETFARVSGYCEQNDIHSPQVTVRESLIYSAFLRLPKEVIYEEKMKFVDEVMELVELDNLKDAIVGLPGVTGLSTEQRKRLTIAVELVSNPSIIFMDEPTSGLDARAAAIVMRTVRNTVDTGRTVVCTIHQPSIDIFEAFDELLLLKRGGQVIYSGPLGQNSHQMIEYFEAILGVPKIKDKYNPATWMLEVSSIAAEARLGIDFAEYYQESVLHQRNITLVKDLSNPAPDSCDLHFSSKYSQNSYGQFKSCLWKQWWTYWRSPDYNLVRFCFTLFTALLLGSIFWKVGRRRDDANDLRIVIGAMYAAVLFVGINNCSTVQPIVSVERTVFYRERAAGMYSAMPYALAQKGSIGAPVEVSPCDLVVTGLSPETESGLLQKCRIRKKTRHSNHKLTELDSLVQVAVEIPYVVIQAMYYTVIVYSMMSFHWSASKFFWFYFISFFTFLYFTYYGMMTVSISPNHQVAAIFAATFYSLFNLFSGFFIPKPRIPKWWIWYYWICPVAWTVYGLITTQYGDLNDMIRVPGQPDQSIKTYVEEHYGYHTDFMGVIAVVLVGFSVFFALTFAFCIRTLNFQQR</sequence>
<dbReference type="Pfam" id="PF00005">
    <property type="entry name" value="ABC_tran"/>
    <property type="match status" value="2"/>
</dbReference>
<dbReference type="Pfam" id="PF19055">
    <property type="entry name" value="ABC2_membrane_7"/>
    <property type="match status" value="2"/>
</dbReference>